<evidence type="ECO:0000313" key="11">
    <source>
        <dbReference type="Proteomes" id="UP001283361"/>
    </source>
</evidence>
<comment type="cofactor">
    <cofactor evidence="1 8">
        <name>heme</name>
        <dbReference type="ChEBI" id="CHEBI:30413"/>
    </cofactor>
</comment>
<dbReference type="Pfam" id="PF00067">
    <property type="entry name" value="p450"/>
    <property type="match status" value="2"/>
</dbReference>
<keyword evidence="4 8" id="KW-0479">Metal-binding</keyword>
<evidence type="ECO:0000256" key="3">
    <source>
        <dbReference type="ARBA" id="ARBA00022617"/>
    </source>
</evidence>
<keyword evidence="7 9" id="KW-0503">Monooxygenase</keyword>
<gene>
    <name evidence="10" type="ORF">RRG08_013116</name>
</gene>
<organism evidence="10 11">
    <name type="scientific">Elysia crispata</name>
    <name type="common">lettuce slug</name>
    <dbReference type="NCBI Taxonomy" id="231223"/>
    <lineage>
        <taxon>Eukaryota</taxon>
        <taxon>Metazoa</taxon>
        <taxon>Spiralia</taxon>
        <taxon>Lophotrochozoa</taxon>
        <taxon>Mollusca</taxon>
        <taxon>Gastropoda</taxon>
        <taxon>Heterobranchia</taxon>
        <taxon>Euthyneura</taxon>
        <taxon>Panpulmonata</taxon>
        <taxon>Sacoglossa</taxon>
        <taxon>Placobranchoidea</taxon>
        <taxon>Plakobranchidae</taxon>
        <taxon>Elysia</taxon>
    </lineage>
</organism>
<reference evidence="10" key="1">
    <citation type="journal article" date="2023" name="G3 (Bethesda)">
        <title>A reference genome for the long-term kleptoplast-retaining sea slug Elysia crispata morphotype clarki.</title>
        <authorList>
            <person name="Eastman K.E."/>
            <person name="Pendleton A.L."/>
            <person name="Shaikh M.A."/>
            <person name="Suttiyut T."/>
            <person name="Ogas R."/>
            <person name="Tomko P."/>
            <person name="Gavelis G."/>
            <person name="Widhalm J.R."/>
            <person name="Wisecaver J.H."/>
        </authorList>
    </citation>
    <scope>NUCLEOTIDE SEQUENCE</scope>
    <source>
        <strain evidence="10">ECLA1</strain>
    </source>
</reference>
<keyword evidence="5 9" id="KW-0560">Oxidoreductase</keyword>
<dbReference type="GO" id="GO:0016705">
    <property type="term" value="F:oxidoreductase activity, acting on paired donors, with incorporation or reduction of molecular oxygen"/>
    <property type="evidence" value="ECO:0007669"/>
    <property type="project" value="InterPro"/>
</dbReference>
<keyword evidence="6 8" id="KW-0408">Iron</keyword>
<evidence type="ECO:0000313" key="10">
    <source>
        <dbReference type="EMBL" id="KAK3778850.1"/>
    </source>
</evidence>
<dbReference type="SUPFAM" id="SSF48264">
    <property type="entry name" value="Cytochrome P450"/>
    <property type="match status" value="2"/>
</dbReference>
<accession>A0AAE1A089</accession>
<protein>
    <recommendedName>
        <fullName evidence="12">Cytochrome P450</fullName>
    </recommendedName>
</protein>
<dbReference type="GO" id="GO:0004497">
    <property type="term" value="F:monooxygenase activity"/>
    <property type="evidence" value="ECO:0007669"/>
    <property type="project" value="UniProtKB-KW"/>
</dbReference>
<evidence type="ECO:0000256" key="1">
    <source>
        <dbReference type="ARBA" id="ARBA00001971"/>
    </source>
</evidence>
<dbReference type="InterPro" id="IPR036396">
    <property type="entry name" value="Cyt_P450_sf"/>
</dbReference>
<evidence type="ECO:0008006" key="12">
    <source>
        <dbReference type="Google" id="ProtNLM"/>
    </source>
</evidence>
<dbReference type="InterPro" id="IPR017972">
    <property type="entry name" value="Cyt_P450_CS"/>
</dbReference>
<dbReference type="GO" id="GO:0005506">
    <property type="term" value="F:iron ion binding"/>
    <property type="evidence" value="ECO:0007669"/>
    <property type="project" value="InterPro"/>
</dbReference>
<feature type="binding site" description="axial binding residue" evidence="8">
    <location>
        <position position="527"/>
    </location>
    <ligand>
        <name>heme</name>
        <dbReference type="ChEBI" id="CHEBI:30413"/>
    </ligand>
    <ligandPart>
        <name>Fe</name>
        <dbReference type="ChEBI" id="CHEBI:18248"/>
    </ligandPart>
</feature>
<dbReference type="PRINTS" id="PR00385">
    <property type="entry name" value="P450"/>
</dbReference>
<dbReference type="InterPro" id="IPR050476">
    <property type="entry name" value="Insect_CytP450_Detox"/>
</dbReference>
<evidence type="ECO:0000256" key="2">
    <source>
        <dbReference type="ARBA" id="ARBA00010617"/>
    </source>
</evidence>
<dbReference type="Proteomes" id="UP001283361">
    <property type="component" value="Unassembled WGS sequence"/>
</dbReference>
<dbReference type="Gene3D" id="1.10.630.10">
    <property type="entry name" value="Cytochrome P450"/>
    <property type="match status" value="1"/>
</dbReference>
<name>A0AAE1A089_9GAST</name>
<proteinExistence type="inferred from homology"/>
<evidence type="ECO:0000256" key="8">
    <source>
        <dbReference type="PIRSR" id="PIRSR602401-1"/>
    </source>
</evidence>
<dbReference type="PRINTS" id="PR00463">
    <property type="entry name" value="EP450I"/>
</dbReference>
<evidence type="ECO:0000256" key="5">
    <source>
        <dbReference type="ARBA" id="ARBA00023002"/>
    </source>
</evidence>
<evidence type="ECO:0000256" key="9">
    <source>
        <dbReference type="RuleBase" id="RU000461"/>
    </source>
</evidence>
<dbReference type="PROSITE" id="PS00086">
    <property type="entry name" value="CYTOCHROME_P450"/>
    <property type="match status" value="1"/>
</dbReference>
<sequence>MPEQEEDSLFNATRVWVSLITLLVAYLIYGRISGRDSWQKYEVPQGKIGLNLAESVDDLLKDGVDTIGVHLGSMMLITCDLHLLREILVKKFNNFTDRSNIVRTRSLITRGLAFLEGSNWKRMRHILSPFFSTSRMKRMSPCIDASAQKLAEVLETCAKEDRLLEAKHTLGQYTSGIIARTGFGLATDCLGESDNEFTWHCKNLVKVRTATSRVIQMILFRIPRLHRFCLQKLKLDFLDSVNSKSDEYFNKVLQASIHERLEVEKSDAKKPGDFLQGLVSAHLASEQPNASKSISKSDVIGHSLLILFAAFDTTSTTLQLCLALLAMHPDIQERVYREIMEVISIGDRDRKIGDGESNKPQPGLNHEQLQQLHYTQRVIEETLRLYPPATFISRKANRTTTINLFSAHTDTPHEDPESSYRQQCSTVVKGVNPKNTSFGIKNKDLDNSSAQAQPTDATINASREKQCSGSITVPEGAFILIPVAKIHRDPRHYSDPEKFDPDRFLPEKKAIRDPLAFLPFGQGPRQCIGMRMAYLEIKTALVYVLRKVRFEVNDITEPVAGGKISYTATGVLVLDKPIKLAVKLRRPSTL</sequence>
<dbReference type="GO" id="GO:0020037">
    <property type="term" value="F:heme binding"/>
    <property type="evidence" value="ECO:0007669"/>
    <property type="project" value="InterPro"/>
</dbReference>
<keyword evidence="3 8" id="KW-0349">Heme</keyword>
<comment type="similarity">
    <text evidence="2 9">Belongs to the cytochrome P450 family.</text>
</comment>
<dbReference type="AlphaFoldDB" id="A0AAE1A089"/>
<evidence type="ECO:0000256" key="6">
    <source>
        <dbReference type="ARBA" id="ARBA00023004"/>
    </source>
</evidence>
<dbReference type="InterPro" id="IPR002401">
    <property type="entry name" value="Cyt_P450_E_grp-I"/>
</dbReference>
<evidence type="ECO:0000256" key="4">
    <source>
        <dbReference type="ARBA" id="ARBA00022723"/>
    </source>
</evidence>
<dbReference type="PANTHER" id="PTHR24292">
    <property type="entry name" value="CYTOCHROME P450"/>
    <property type="match status" value="1"/>
</dbReference>
<dbReference type="PANTHER" id="PTHR24292:SF54">
    <property type="entry name" value="CYP9F3-RELATED"/>
    <property type="match status" value="1"/>
</dbReference>
<comment type="caution">
    <text evidence="10">The sequence shown here is derived from an EMBL/GenBank/DDBJ whole genome shotgun (WGS) entry which is preliminary data.</text>
</comment>
<dbReference type="EMBL" id="JAWDGP010002895">
    <property type="protein sequence ID" value="KAK3778850.1"/>
    <property type="molecule type" value="Genomic_DNA"/>
</dbReference>
<keyword evidence="11" id="KW-1185">Reference proteome</keyword>
<dbReference type="InterPro" id="IPR001128">
    <property type="entry name" value="Cyt_P450"/>
</dbReference>
<evidence type="ECO:0000256" key="7">
    <source>
        <dbReference type="ARBA" id="ARBA00023033"/>
    </source>
</evidence>